<dbReference type="AlphaFoldDB" id="A0A1G8CGZ2"/>
<evidence type="ECO:0000256" key="1">
    <source>
        <dbReference type="SAM" id="Phobius"/>
    </source>
</evidence>
<dbReference type="InterPro" id="IPR012495">
    <property type="entry name" value="TadE-like_dom"/>
</dbReference>
<keyword evidence="1" id="KW-0812">Transmembrane</keyword>
<gene>
    <name evidence="3" type="ORF">SAMN05216377_12293</name>
</gene>
<dbReference type="Proteomes" id="UP000198967">
    <property type="component" value="Unassembled WGS sequence"/>
</dbReference>
<keyword evidence="1" id="KW-0472">Membrane</keyword>
<feature type="transmembrane region" description="Helical" evidence="1">
    <location>
        <begin position="12"/>
        <end position="32"/>
    </location>
</feature>
<sequence>MMPPDHERGGGPAVEAALVAGVLGLVLTFGIATMRLTLAEATTDHAARAAARLASIQRNPAGAATEAADAARAVFDDRGIRCRTVDVFTSATGGSVRAVVRCEVDWSDLALPGAPGSFTTEATAVSVIDRYREAP</sequence>
<reference evidence="3 4" key="1">
    <citation type="submission" date="2016-10" db="EMBL/GenBank/DDBJ databases">
        <authorList>
            <person name="de Groot N.N."/>
        </authorList>
    </citation>
    <scope>NUCLEOTIDE SEQUENCE [LARGE SCALE GENOMIC DNA]</scope>
    <source>
        <strain evidence="3 4">CGMCC 4.3143</strain>
    </source>
</reference>
<protein>
    <recommendedName>
        <fullName evidence="2">TadE-like domain-containing protein</fullName>
    </recommendedName>
</protein>
<organism evidence="3 4">
    <name type="scientific">Pseudonocardia oroxyli</name>
    <dbReference type="NCBI Taxonomy" id="366584"/>
    <lineage>
        <taxon>Bacteria</taxon>
        <taxon>Bacillati</taxon>
        <taxon>Actinomycetota</taxon>
        <taxon>Actinomycetes</taxon>
        <taxon>Pseudonocardiales</taxon>
        <taxon>Pseudonocardiaceae</taxon>
        <taxon>Pseudonocardia</taxon>
    </lineage>
</organism>
<evidence type="ECO:0000259" key="2">
    <source>
        <dbReference type="Pfam" id="PF07811"/>
    </source>
</evidence>
<dbReference type="EMBL" id="FNBE01000022">
    <property type="protein sequence ID" value="SDH44669.1"/>
    <property type="molecule type" value="Genomic_DNA"/>
</dbReference>
<feature type="domain" description="TadE-like" evidence="2">
    <location>
        <begin position="13"/>
        <end position="52"/>
    </location>
</feature>
<name>A0A1G8CGZ2_PSEOR</name>
<dbReference type="STRING" id="366584.SAMN05216377_12293"/>
<dbReference type="Pfam" id="PF07811">
    <property type="entry name" value="TadE"/>
    <property type="match status" value="1"/>
</dbReference>
<accession>A0A1G8CGZ2</accession>
<evidence type="ECO:0000313" key="3">
    <source>
        <dbReference type="EMBL" id="SDH44669.1"/>
    </source>
</evidence>
<keyword evidence="1" id="KW-1133">Transmembrane helix</keyword>
<keyword evidence="4" id="KW-1185">Reference proteome</keyword>
<proteinExistence type="predicted"/>
<evidence type="ECO:0000313" key="4">
    <source>
        <dbReference type="Proteomes" id="UP000198967"/>
    </source>
</evidence>